<feature type="compositionally biased region" description="Polar residues" evidence="2">
    <location>
        <begin position="52"/>
        <end position="66"/>
    </location>
</feature>
<dbReference type="InterPro" id="IPR051231">
    <property type="entry name" value="SOSS-B"/>
</dbReference>
<feature type="domain" description="Piwi" evidence="3">
    <location>
        <begin position="883"/>
        <end position="1162"/>
    </location>
</feature>
<protein>
    <recommendedName>
        <fullName evidence="3">Piwi domain-containing protein</fullName>
    </recommendedName>
</protein>
<dbReference type="AlphaFoldDB" id="A0A504YAS9"/>
<evidence type="ECO:0000256" key="2">
    <source>
        <dbReference type="SAM" id="MobiDB-lite"/>
    </source>
</evidence>
<dbReference type="PANTHER" id="PTHR13356:SF0">
    <property type="entry name" value="SOSS COMPLEX SUBUNIT B HOMOLOG"/>
    <property type="match status" value="1"/>
</dbReference>
<evidence type="ECO:0000313" key="4">
    <source>
        <dbReference type="EMBL" id="TPP54737.1"/>
    </source>
</evidence>
<feature type="compositionally biased region" description="Polar residues" evidence="2">
    <location>
        <begin position="549"/>
        <end position="563"/>
    </location>
</feature>
<evidence type="ECO:0000256" key="1">
    <source>
        <dbReference type="ARBA" id="ARBA00023125"/>
    </source>
</evidence>
<dbReference type="GO" id="GO:0044818">
    <property type="term" value="P:mitotic G2/M transition checkpoint"/>
    <property type="evidence" value="ECO:0007669"/>
    <property type="project" value="TreeGrafter"/>
</dbReference>
<dbReference type="VEuPathDB" id="TriTrypDB:LDHU3_21.0510"/>
<feature type="compositionally biased region" description="Polar residues" evidence="2">
    <location>
        <begin position="656"/>
        <end position="667"/>
    </location>
</feature>
<dbReference type="EMBL" id="RHLD01000035">
    <property type="protein sequence ID" value="TPP54737.1"/>
    <property type="molecule type" value="Genomic_DNA"/>
</dbReference>
<dbReference type="Proteomes" id="UP000318821">
    <property type="component" value="Unassembled WGS sequence"/>
</dbReference>
<dbReference type="InterPro" id="IPR036397">
    <property type="entry name" value="RNaseH_sf"/>
</dbReference>
<feature type="region of interest" description="Disordered" evidence="2">
    <location>
        <begin position="649"/>
        <end position="673"/>
    </location>
</feature>
<gene>
    <name evidence="4" type="ORF">CGC20_22650</name>
</gene>
<dbReference type="InterPro" id="IPR003165">
    <property type="entry name" value="Piwi"/>
</dbReference>
<evidence type="ECO:0000313" key="5">
    <source>
        <dbReference type="Proteomes" id="UP000318821"/>
    </source>
</evidence>
<name>A0A504YAS9_LEIDO</name>
<accession>A0A504YAS9</accession>
<feature type="region of interest" description="Disordered" evidence="2">
    <location>
        <begin position="537"/>
        <end position="564"/>
    </location>
</feature>
<dbReference type="InterPro" id="IPR012337">
    <property type="entry name" value="RNaseH-like_sf"/>
</dbReference>
<feature type="compositionally biased region" description="Low complexity" evidence="2">
    <location>
        <begin position="1046"/>
        <end position="1060"/>
    </location>
</feature>
<sequence>MWSLLRPSPAVASSILAAVAAKGDCRYPVGGIARGTIVINVCLRHYHGYSDGQRTPHGQRSASSALATDGRGRRDHVPTRSPSAPPQQHRSQDVQLQQYRGQQRRSTSLAAAEAASTDLVTARSTFWSQPVKHVSAATLKRQHTLERAQDKNRSFSSAAASAKMAHRGAPPTGTHVYIYEMYVTRLTATQRGGSAARGSPSVTGAGARGKARAGAAAVAAAIGGVQAGGLASVERRVSPGRAWRAVERFLRHKYAGVAAALLPPLVQLNSKVYTAAPLPPDALVLPRAYFDIGWQTAVLRLQRRCRFTELPPSELQMLLNKIVPEVARTSHREQRQKVDATPSFLEVVREKTGKLVCATQGVSAGGLRIYQGVLVQAIFVDSSAALDPNAADAREGQVARETHTCSLAPAKTGAGSSTKPPTDADACPIATRHLGDTPVGLTDAAAAVHFQVVAFLRPFAYRGTHAESYRIRDASGVYLASLWAPAKPRSLTVGAVYAAAPVRIREFAERGNARLIEFLDGTTLTLLSASTATAPASLSSGSAMAQPFTPRSDSGNGGATSEASRLPGQLSLKIDTKGTIASEVSLWEEVLQHFGHGPYDEAAQQRLRKSVQGIPVVISYSLRQSIVCDVRFDSDALLAAASHTHDLAAAEEGRGQSVSAPHSSSPNGDAVAHGRARERLSAPMLCVREPRLAPLMPRLDSQQPCAILADHTIVPLQVLHCCFDPRMRSWQEIGVSALSLMPQQRAALLESIRALLANGLQRWGIDVSANPYRTKALSLLPAPMKCVVPQRRPATGFANPAVVAFPTTIVVIGVTGPRCTAEQSRRISLTAQHLAHYFRTKFVATLADEGAAVQYVHEQLMYTPAAVAAPTGQPTASLKDPNTSVILITNEIDTRATRWLKVECMCRGAHFIAIPASSSPKKLNLAGAQLRMRIASQFELNPLRGVDLRGELPVLGHRHVLVIGVDSCHTNTHSVGTIVGILSTPTESKLLVDEVVVFQDGDVFSELVGVKEELTMQVPNCGLTFMCLHKRCNVRFMHASPGQDGSSATRSQASAVASASDDVEKADRDTNAFGVVIPALAPVPLDHQLAANSFYLQAHESSMSTARIVQYTVHHVSPSLDVTDVQQIANIMANVLAPQATKLPMSTRCAHRLADQAERLLDAVPQLTADMIPRPLCNRLWFL</sequence>
<dbReference type="GO" id="GO:0000724">
    <property type="term" value="P:double-strand break repair via homologous recombination"/>
    <property type="evidence" value="ECO:0007669"/>
    <property type="project" value="TreeGrafter"/>
</dbReference>
<organism evidence="4 5">
    <name type="scientific">Leishmania donovani</name>
    <dbReference type="NCBI Taxonomy" id="5661"/>
    <lineage>
        <taxon>Eukaryota</taxon>
        <taxon>Discoba</taxon>
        <taxon>Euglenozoa</taxon>
        <taxon>Kinetoplastea</taxon>
        <taxon>Metakinetoplastina</taxon>
        <taxon>Trypanosomatida</taxon>
        <taxon>Trypanosomatidae</taxon>
        <taxon>Leishmaniinae</taxon>
        <taxon>Leishmania</taxon>
    </lineage>
</organism>
<dbReference type="SUPFAM" id="SSF53098">
    <property type="entry name" value="Ribonuclease H-like"/>
    <property type="match status" value="1"/>
</dbReference>
<proteinExistence type="predicted"/>
<dbReference type="VEuPathDB" id="TriTrypDB:LdBPK_210470.1"/>
<reference evidence="5" key="1">
    <citation type="submission" date="2019-02" db="EMBL/GenBank/DDBJ databases">
        <title>FDA dAtabase for Regulatory Grade micrObial Sequences (FDA-ARGOS): Supporting development and validation of Infectious Disease Dx tests.</title>
        <authorList>
            <person name="Duncan R."/>
            <person name="Fisher C."/>
            <person name="Tallon L."/>
            <person name="Sadzewicz L."/>
            <person name="Sengamalay N."/>
            <person name="Ott S."/>
            <person name="Godinez A."/>
            <person name="Nagaraj S."/>
            <person name="Vavikolanu K."/>
            <person name="Vyas G."/>
            <person name="Nadendla S."/>
            <person name="Aluvathingal J."/>
            <person name="Sichtig H."/>
        </authorList>
    </citation>
    <scope>NUCLEOTIDE SEQUENCE [LARGE SCALE GENOMIC DNA]</scope>
    <source>
        <strain evidence="5">FDAARGOS_360</strain>
    </source>
</reference>
<dbReference type="SMART" id="SM00950">
    <property type="entry name" value="Piwi"/>
    <property type="match status" value="1"/>
</dbReference>
<keyword evidence="1" id="KW-0238">DNA-binding</keyword>
<dbReference type="Gene3D" id="3.30.420.10">
    <property type="entry name" value="Ribonuclease H-like superfamily/Ribonuclease H"/>
    <property type="match status" value="1"/>
</dbReference>
<comment type="caution">
    <text evidence="4">The sequence shown here is derived from an EMBL/GenBank/DDBJ whole genome shotgun (WGS) entry which is preliminary data.</text>
</comment>
<feature type="region of interest" description="Disordered" evidence="2">
    <location>
        <begin position="50"/>
        <end position="110"/>
    </location>
</feature>
<dbReference type="PANTHER" id="PTHR13356">
    <property type="entry name" value="OB FOLD NUCLEIC ACID BINDING PROTEIN-RELATED"/>
    <property type="match status" value="1"/>
</dbReference>
<dbReference type="GO" id="GO:0003677">
    <property type="term" value="F:DNA binding"/>
    <property type="evidence" value="ECO:0007669"/>
    <property type="project" value="UniProtKB-KW"/>
</dbReference>
<evidence type="ECO:0000259" key="3">
    <source>
        <dbReference type="SMART" id="SM00950"/>
    </source>
</evidence>
<dbReference type="VEuPathDB" id="TriTrypDB:LdCL_210009500"/>
<dbReference type="GO" id="GO:0070876">
    <property type="term" value="C:SOSS complex"/>
    <property type="evidence" value="ECO:0007669"/>
    <property type="project" value="TreeGrafter"/>
</dbReference>
<feature type="compositionally biased region" description="Polar residues" evidence="2">
    <location>
        <begin position="80"/>
        <end position="105"/>
    </location>
</feature>
<feature type="region of interest" description="Disordered" evidence="2">
    <location>
        <begin position="1040"/>
        <end position="1062"/>
    </location>
</feature>
<dbReference type="GO" id="GO:0010212">
    <property type="term" value="P:response to ionizing radiation"/>
    <property type="evidence" value="ECO:0007669"/>
    <property type="project" value="TreeGrafter"/>
</dbReference>